<dbReference type="STRING" id="407036.SAMN05216243_2637"/>
<dbReference type="GO" id="GO:0004622">
    <property type="term" value="F:phosphatidylcholine lysophospholipase activity"/>
    <property type="evidence" value="ECO:0007669"/>
    <property type="project" value="TreeGrafter"/>
</dbReference>
<gene>
    <name evidence="2" type="ORF">SAMN05216243_2637</name>
</gene>
<accession>A0A1G9AP45</accession>
<organism evidence="2 3">
    <name type="scientific">Sediminibacillus albus</name>
    <dbReference type="NCBI Taxonomy" id="407036"/>
    <lineage>
        <taxon>Bacteria</taxon>
        <taxon>Bacillati</taxon>
        <taxon>Bacillota</taxon>
        <taxon>Bacilli</taxon>
        <taxon>Bacillales</taxon>
        <taxon>Bacillaceae</taxon>
        <taxon>Sediminibacillus</taxon>
    </lineage>
</organism>
<dbReference type="SUPFAM" id="SSF52266">
    <property type="entry name" value="SGNH hydrolase"/>
    <property type="match status" value="1"/>
</dbReference>
<dbReference type="PANTHER" id="PTHR30383">
    <property type="entry name" value="THIOESTERASE 1/PROTEASE 1/LYSOPHOSPHOLIPASE L1"/>
    <property type="match status" value="1"/>
</dbReference>
<reference evidence="2 3" key="1">
    <citation type="submission" date="2016-10" db="EMBL/GenBank/DDBJ databases">
        <authorList>
            <person name="de Groot N.N."/>
        </authorList>
    </citation>
    <scope>NUCLEOTIDE SEQUENCE [LARGE SCALE GENOMIC DNA]</scope>
    <source>
        <strain evidence="2 3">CGMCC 1.6502</strain>
    </source>
</reference>
<name>A0A1G9AP45_9BACI</name>
<dbReference type="Pfam" id="PF13472">
    <property type="entry name" value="Lipase_GDSL_2"/>
    <property type="match status" value="1"/>
</dbReference>
<dbReference type="Gene3D" id="3.40.50.1110">
    <property type="entry name" value="SGNH hydrolase"/>
    <property type="match status" value="1"/>
</dbReference>
<evidence type="ECO:0000313" key="3">
    <source>
        <dbReference type="Proteomes" id="UP000198694"/>
    </source>
</evidence>
<dbReference type="InterPro" id="IPR036514">
    <property type="entry name" value="SGNH_hydro_sf"/>
</dbReference>
<dbReference type="InterPro" id="IPR051532">
    <property type="entry name" value="Ester_Hydrolysis_Enzymes"/>
</dbReference>
<evidence type="ECO:0000259" key="1">
    <source>
        <dbReference type="Pfam" id="PF13472"/>
    </source>
</evidence>
<dbReference type="PANTHER" id="PTHR30383:SF5">
    <property type="entry name" value="SGNH HYDROLASE-TYPE ESTERASE DOMAIN-CONTAINING PROTEIN"/>
    <property type="match status" value="1"/>
</dbReference>
<keyword evidence="3" id="KW-1185">Reference proteome</keyword>
<sequence>MKVRPSILFIGDSITDCGRKDDEEGIGWGYVRLIRDYLIATNPAGCPQVINKGINGNRVTDLADRWPKDVIEMSADYVSISIGINDVWRQLDQPDIEQIHPERFQKVYQALLDDLKQSSKVVIPVLMEPTVIEEDVNSAGNLKLKQYVEIVRSLAEKNDGILVPTHEAFLSYLVKNQTHCLTTDGVHMNSTGNMLMAHTWLKSVLAHLKYTAA</sequence>
<dbReference type="CDD" id="cd01834">
    <property type="entry name" value="SGNH_hydrolase_like_2"/>
    <property type="match status" value="1"/>
</dbReference>
<protein>
    <submittedName>
        <fullName evidence="2">Lysophospholipase L1</fullName>
    </submittedName>
</protein>
<dbReference type="Proteomes" id="UP000198694">
    <property type="component" value="Unassembled WGS sequence"/>
</dbReference>
<dbReference type="EMBL" id="FNFL01000004">
    <property type="protein sequence ID" value="SDK29013.1"/>
    <property type="molecule type" value="Genomic_DNA"/>
</dbReference>
<dbReference type="AlphaFoldDB" id="A0A1G9AP45"/>
<proteinExistence type="predicted"/>
<dbReference type="InterPro" id="IPR013830">
    <property type="entry name" value="SGNH_hydro"/>
</dbReference>
<feature type="domain" description="SGNH hydrolase-type esterase" evidence="1">
    <location>
        <begin position="9"/>
        <end position="193"/>
    </location>
</feature>
<evidence type="ECO:0000313" key="2">
    <source>
        <dbReference type="EMBL" id="SDK29013.1"/>
    </source>
</evidence>